<dbReference type="Proteomes" id="UP000077266">
    <property type="component" value="Unassembled WGS sequence"/>
</dbReference>
<organism evidence="1 2">
    <name type="scientific">Exidia glandulosa HHB12029</name>
    <dbReference type="NCBI Taxonomy" id="1314781"/>
    <lineage>
        <taxon>Eukaryota</taxon>
        <taxon>Fungi</taxon>
        <taxon>Dikarya</taxon>
        <taxon>Basidiomycota</taxon>
        <taxon>Agaricomycotina</taxon>
        <taxon>Agaricomycetes</taxon>
        <taxon>Auriculariales</taxon>
        <taxon>Exidiaceae</taxon>
        <taxon>Exidia</taxon>
    </lineage>
</organism>
<keyword evidence="2" id="KW-1185">Reference proteome</keyword>
<dbReference type="InParanoid" id="A0A165K6L4"/>
<dbReference type="AlphaFoldDB" id="A0A165K6L4"/>
<name>A0A165K6L4_EXIGL</name>
<protein>
    <submittedName>
        <fullName evidence="1">Uncharacterized protein</fullName>
    </submittedName>
</protein>
<reference evidence="1 2" key="1">
    <citation type="journal article" date="2016" name="Mol. Biol. Evol.">
        <title>Comparative Genomics of Early-Diverging Mushroom-Forming Fungi Provides Insights into the Origins of Lignocellulose Decay Capabilities.</title>
        <authorList>
            <person name="Nagy L.G."/>
            <person name="Riley R."/>
            <person name="Tritt A."/>
            <person name="Adam C."/>
            <person name="Daum C."/>
            <person name="Floudas D."/>
            <person name="Sun H."/>
            <person name="Yadav J.S."/>
            <person name="Pangilinan J."/>
            <person name="Larsson K.H."/>
            <person name="Matsuura K."/>
            <person name="Barry K."/>
            <person name="Labutti K."/>
            <person name="Kuo R."/>
            <person name="Ohm R.A."/>
            <person name="Bhattacharya S.S."/>
            <person name="Shirouzu T."/>
            <person name="Yoshinaga Y."/>
            <person name="Martin F.M."/>
            <person name="Grigoriev I.V."/>
            <person name="Hibbett D.S."/>
        </authorList>
    </citation>
    <scope>NUCLEOTIDE SEQUENCE [LARGE SCALE GENOMIC DNA]</scope>
    <source>
        <strain evidence="1 2">HHB12029</strain>
    </source>
</reference>
<sequence>MSSTRAFAVFVDENGAMANITNSNGALRASNPLKKSTTLTTVADANEKENIDPLTGLSTTTHALASVDRPSKKRKLQRAASASGSGALATTAIKGRPVVARARSENALAGAGAVLKKRKTMQHIPALSMTPAFVTVTASEPARTSSFMSSLLEDADAQADDAIAAADAAQMAVDQPAPATTEDAASMDVTCDDAPAITADNNTHAS</sequence>
<dbReference type="EMBL" id="KV425950">
    <property type="protein sequence ID" value="KZV95878.1"/>
    <property type="molecule type" value="Genomic_DNA"/>
</dbReference>
<gene>
    <name evidence="1" type="ORF">EXIGLDRAFT_747935</name>
</gene>
<proteinExistence type="predicted"/>
<evidence type="ECO:0000313" key="2">
    <source>
        <dbReference type="Proteomes" id="UP000077266"/>
    </source>
</evidence>
<accession>A0A165K6L4</accession>
<evidence type="ECO:0000313" key="1">
    <source>
        <dbReference type="EMBL" id="KZV95878.1"/>
    </source>
</evidence>